<gene>
    <name evidence="1" type="ORF">Tel_07870</name>
</gene>
<accession>A0A0S2TD39</accession>
<dbReference type="PANTHER" id="PTHR38134:SF2">
    <property type="entry name" value="GALACTOKINASE"/>
    <property type="match status" value="1"/>
</dbReference>
<dbReference type="Proteomes" id="UP000055136">
    <property type="component" value="Chromosome"/>
</dbReference>
<evidence type="ECO:0000313" key="1">
    <source>
        <dbReference type="EMBL" id="ALP53078.1"/>
    </source>
</evidence>
<protein>
    <recommendedName>
        <fullName evidence="3">Glycosyl transferase family 28 C-terminal domain-containing protein</fullName>
    </recommendedName>
</protein>
<evidence type="ECO:0000313" key="2">
    <source>
        <dbReference type="Proteomes" id="UP000055136"/>
    </source>
</evidence>
<keyword evidence="2" id="KW-1185">Reference proteome</keyword>
<evidence type="ECO:0008006" key="3">
    <source>
        <dbReference type="Google" id="ProtNLM"/>
    </source>
</evidence>
<dbReference type="PANTHER" id="PTHR38134">
    <property type="entry name" value="SLR1395 PROTEIN"/>
    <property type="match status" value="1"/>
</dbReference>
<dbReference type="InterPro" id="IPR053205">
    <property type="entry name" value="GHMP_kinase_L-arabinokinase"/>
</dbReference>
<dbReference type="STRING" id="1748243.Tel_07870"/>
<dbReference type="KEGG" id="tee:Tel_07870"/>
<reference evidence="1" key="1">
    <citation type="submission" date="2015-10" db="EMBL/GenBank/DDBJ databases">
        <title>Description of Candidatus Tenderia electrophaga gen. nov, sp. nov., an Uncultivated Electroautotroph from a Biocathode Enrichment.</title>
        <authorList>
            <person name="Eddie B.J."/>
            <person name="Malanoski A.P."/>
            <person name="Wang Z."/>
            <person name="Hall R.J."/>
            <person name="Oh S.D."/>
            <person name="Heiner C."/>
            <person name="Lin B."/>
            <person name="Strycharz-Glaven S.M."/>
        </authorList>
    </citation>
    <scope>NUCLEOTIDE SEQUENCE [LARGE SCALE GENOMIC DNA]</scope>
    <source>
        <strain evidence="1">NRL1</strain>
    </source>
</reference>
<dbReference type="EMBL" id="CP013099">
    <property type="protein sequence ID" value="ALP53078.1"/>
    <property type="molecule type" value="Genomic_DNA"/>
</dbReference>
<dbReference type="AlphaFoldDB" id="A0A0S2TD39"/>
<sequence length="375" mass="42004">MLRGEIVVIGSRYHSAMRVNNKHLLVVISAHGYGHAAMTAPLVNALYALQPTLSITIQSAVALPFLQRKFHMPFQHLANETDFGMVNRDAFAVDMDASLQRYRDFHQDWVGRIKAETASLVKLNADALLTNIAYLPLAAAAQLGLPSVAFGCLNWAEIFHHHFPDQHAIYQQMLAAYRSADAFIRSEPAMPMAGLDSETVGPIAERGRMHRHELLRSLGVPSQTKLVLATMGGIKTEMDVANWPRLDNVHYLIPDIASAQRDDISSLSTAEMDFIDMLRSADALLTKPGYGAFTEAAFNRTPVLYVERPDWPEHRYLCRWLERHLPSRAISRRQFSQGEFGAELSWLLRQPVHPQAPTAGLEQALAVLCRHLKIE</sequence>
<proteinExistence type="predicted"/>
<name>A0A0S2TD39_9GAMM</name>
<dbReference type="SUPFAM" id="SSF53756">
    <property type="entry name" value="UDP-Glycosyltransferase/glycogen phosphorylase"/>
    <property type="match status" value="1"/>
</dbReference>
<organism evidence="1 2">
    <name type="scientific">Candidatus Tenderia electrophaga</name>
    <dbReference type="NCBI Taxonomy" id="1748243"/>
    <lineage>
        <taxon>Bacteria</taxon>
        <taxon>Pseudomonadati</taxon>
        <taxon>Pseudomonadota</taxon>
        <taxon>Gammaproteobacteria</taxon>
        <taxon>Candidatus Tenderiales</taxon>
        <taxon>Candidatus Tenderiaceae</taxon>
        <taxon>Candidatus Tenderia</taxon>
    </lineage>
</organism>